<evidence type="ECO:0000313" key="3">
    <source>
        <dbReference type="Proteomes" id="UP000192652"/>
    </source>
</evidence>
<evidence type="ECO:0000313" key="2">
    <source>
        <dbReference type="EMBL" id="OQP86046.1"/>
    </source>
</evidence>
<keyword evidence="1" id="KW-0812">Transmembrane</keyword>
<reference evidence="2 3" key="1">
    <citation type="journal article" date="2017" name="Antonie Van Leeuwenhoek">
        <title>Rhizobium rhizosphaerae sp. nov., a novel species isolated from rice rhizosphere.</title>
        <authorList>
            <person name="Zhao J.J."/>
            <person name="Zhang J."/>
            <person name="Zhang R.J."/>
            <person name="Zhang C.W."/>
            <person name="Yin H.Q."/>
            <person name="Zhang X.X."/>
        </authorList>
    </citation>
    <scope>NUCLEOTIDE SEQUENCE [LARGE SCALE GENOMIC DNA]</scope>
    <source>
        <strain evidence="2 3">RD15</strain>
    </source>
</reference>
<comment type="caution">
    <text evidence="2">The sequence shown here is derived from an EMBL/GenBank/DDBJ whole genome shotgun (WGS) entry which is preliminary data.</text>
</comment>
<dbReference type="Proteomes" id="UP000192652">
    <property type="component" value="Unassembled WGS sequence"/>
</dbReference>
<keyword evidence="3" id="KW-1185">Reference proteome</keyword>
<gene>
    <name evidence="2" type="ORF">BTR14_13260</name>
</gene>
<sequence>MDKSLLRDNHRLGLLWFMLEALTLVAHFSKSLGSLVAPNGDAPRPTGEGLLNLLTKLCASYFAEHSGETDPVVRFLVFGFDIEQPWIGRVAYSKRSGTTSSFILAEEYNL</sequence>
<evidence type="ECO:0000256" key="1">
    <source>
        <dbReference type="SAM" id="Phobius"/>
    </source>
</evidence>
<name>A0ABX3PD84_9HYPH</name>
<dbReference type="RefSeq" id="WP_081176520.1">
    <property type="nucleotide sequence ID" value="NZ_MSPX01000010.1"/>
</dbReference>
<keyword evidence="1" id="KW-0472">Membrane</keyword>
<organism evidence="2 3">
    <name type="scientific">Xaviernesmea rhizosphaerae</name>
    <dbReference type="NCBI Taxonomy" id="1672749"/>
    <lineage>
        <taxon>Bacteria</taxon>
        <taxon>Pseudomonadati</taxon>
        <taxon>Pseudomonadota</taxon>
        <taxon>Alphaproteobacteria</taxon>
        <taxon>Hyphomicrobiales</taxon>
        <taxon>Rhizobiaceae</taxon>
        <taxon>Rhizobium/Agrobacterium group</taxon>
        <taxon>Xaviernesmea</taxon>
    </lineage>
</organism>
<feature type="transmembrane region" description="Helical" evidence="1">
    <location>
        <begin position="12"/>
        <end position="29"/>
    </location>
</feature>
<proteinExistence type="predicted"/>
<dbReference type="EMBL" id="MSPX01000010">
    <property type="protein sequence ID" value="OQP86046.1"/>
    <property type="molecule type" value="Genomic_DNA"/>
</dbReference>
<protein>
    <submittedName>
        <fullName evidence="2">Uncharacterized protein</fullName>
    </submittedName>
</protein>
<keyword evidence="1" id="KW-1133">Transmembrane helix</keyword>
<accession>A0ABX3PD84</accession>